<evidence type="ECO:0000313" key="2">
    <source>
        <dbReference type="Proteomes" id="UP000312784"/>
    </source>
</evidence>
<protein>
    <submittedName>
        <fullName evidence="1">Glycosyl transferase</fullName>
    </submittedName>
</protein>
<dbReference type="Gene3D" id="3.90.550.10">
    <property type="entry name" value="Spore Coat Polysaccharide Biosynthesis Protein SpsA, Chain A"/>
    <property type="match status" value="1"/>
</dbReference>
<dbReference type="GO" id="GO:0016740">
    <property type="term" value="F:transferase activity"/>
    <property type="evidence" value="ECO:0007669"/>
    <property type="project" value="UniProtKB-KW"/>
</dbReference>
<keyword evidence="2" id="KW-1185">Reference proteome</keyword>
<accession>A0ABY2Y236</accession>
<evidence type="ECO:0000313" key="1">
    <source>
        <dbReference type="EMBL" id="TNV13871.1"/>
    </source>
</evidence>
<dbReference type="InterPro" id="IPR029044">
    <property type="entry name" value="Nucleotide-diphossugar_trans"/>
</dbReference>
<dbReference type="Proteomes" id="UP000312784">
    <property type="component" value="Unassembled WGS sequence"/>
</dbReference>
<organism evidence="1 2">
    <name type="scientific">Ochrobactrum teleogrylli</name>
    <dbReference type="NCBI Taxonomy" id="2479765"/>
    <lineage>
        <taxon>Bacteria</taxon>
        <taxon>Pseudomonadati</taxon>
        <taxon>Pseudomonadota</taxon>
        <taxon>Alphaproteobacteria</taxon>
        <taxon>Hyphomicrobiales</taxon>
        <taxon>Brucellaceae</taxon>
        <taxon>Brucella/Ochrobactrum group</taxon>
        <taxon>Ochrobactrum</taxon>
    </lineage>
</organism>
<comment type="caution">
    <text evidence="1">The sequence shown here is derived from an EMBL/GenBank/DDBJ whole genome shotgun (WGS) entry which is preliminary data.</text>
</comment>
<sequence length="169" mass="17771">MLSVIIETQNSEKPLAHTLSALVPAVVEGLVRRVLVIDKGSSDETALVAIGAGCSFSDGADKAAALSEIRTPWVLVLAPGAIPQDGWEEVARRHMDGTSDPARFTLAGERGLGGLKAAVFGKGPTLDAGLLVRLDMIKPLILDGMAFAGLPRQLKPVRLKHGIHPPTQD</sequence>
<name>A0ABY2Y236_9HYPH</name>
<dbReference type="RefSeq" id="WP_140025417.1">
    <property type="nucleotide sequence ID" value="NZ_JBHUFG010000050.1"/>
</dbReference>
<dbReference type="SUPFAM" id="SSF53448">
    <property type="entry name" value="Nucleotide-diphospho-sugar transferases"/>
    <property type="match status" value="1"/>
</dbReference>
<dbReference type="EMBL" id="VEWL01000009">
    <property type="protein sequence ID" value="TNV13871.1"/>
    <property type="molecule type" value="Genomic_DNA"/>
</dbReference>
<proteinExistence type="predicted"/>
<keyword evidence="1" id="KW-0808">Transferase</keyword>
<reference evidence="1 2" key="1">
    <citation type="submission" date="2019-06" db="EMBL/GenBank/DDBJ databases">
        <title>Ochrobactrum cricket sp.nov., isolated from the insect Teleogryllus occipitalis living in deserted cropland.</title>
        <authorList>
            <person name="Hu M."/>
        </authorList>
    </citation>
    <scope>NUCLEOTIDE SEQUENCE [LARGE SCALE GENOMIC DNA]</scope>
    <source>
        <strain evidence="1 2">LCB8</strain>
    </source>
</reference>
<gene>
    <name evidence="1" type="ORF">FIC94_14800</name>
</gene>